<evidence type="ECO:0000313" key="2">
    <source>
        <dbReference type="Proteomes" id="UP001431783"/>
    </source>
</evidence>
<dbReference type="Proteomes" id="UP001431783">
    <property type="component" value="Unassembled WGS sequence"/>
</dbReference>
<comment type="caution">
    <text evidence="1">The sequence shown here is derived from an EMBL/GenBank/DDBJ whole genome shotgun (WGS) entry which is preliminary data.</text>
</comment>
<gene>
    <name evidence="1" type="ORF">WA026_005989</name>
</gene>
<evidence type="ECO:0000313" key="1">
    <source>
        <dbReference type="EMBL" id="KAK9875196.1"/>
    </source>
</evidence>
<protein>
    <submittedName>
        <fullName evidence="1">Uncharacterized protein</fullName>
    </submittedName>
</protein>
<dbReference type="EMBL" id="JARQZJ010000032">
    <property type="protein sequence ID" value="KAK9875196.1"/>
    <property type="molecule type" value="Genomic_DNA"/>
</dbReference>
<keyword evidence="2" id="KW-1185">Reference proteome</keyword>
<name>A0AAW1U3T3_9CUCU</name>
<dbReference type="AlphaFoldDB" id="A0AAW1U3T3"/>
<reference evidence="1 2" key="1">
    <citation type="submission" date="2023-03" db="EMBL/GenBank/DDBJ databases">
        <title>Genome insight into feeding habits of ladybird beetles.</title>
        <authorList>
            <person name="Li H.-S."/>
            <person name="Huang Y.-H."/>
            <person name="Pang H."/>
        </authorList>
    </citation>
    <scope>NUCLEOTIDE SEQUENCE [LARGE SCALE GENOMIC DNA]</scope>
    <source>
        <strain evidence="1">SYSU_2023b</strain>
        <tissue evidence="1">Whole body</tissue>
    </source>
</reference>
<organism evidence="1 2">
    <name type="scientific">Henosepilachna vigintioctopunctata</name>
    <dbReference type="NCBI Taxonomy" id="420089"/>
    <lineage>
        <taxon>Eukaryota</taxon>
        <taxon>Metazoa</taxon>
        <taxon>Ecdysozoa</taxon>
        <taxon>Arthropoda</taxon>
        <taxon>Hexapoda</taxon>
        <taxon>Insecta</taxon>
        <taxon>Pterygota</taxon>
        <taxon>Neoptera</taxon>
        <taxon>Endopterygota</taxon>
        <taxon>Coleoptera</taxon>
        <taxon>Polyphaga</taxon>
        <taxon>Cucujiformia</taxon>
        <taxon>Coccinelloidea</taxon>
        <taxon>Coccinellidae</taxon>
        <taxon>Epilachninae</taxon>
        <taxon>Epilachnini</taxon>
        <taxon>Henosepilachna</taxon>
    </lineage>
</organism>
<sequence>MKSSESAPDTFYRYQLCKAPRAEGESARGTQQLPGRKGKIAHVCNGTCGTAGDPIVLVVLLGIPRNVC</sequence>
<proteinExistence type="predicted"/>
<accession>A0AAW1U3T3</accession>